<dbReference type="Pfam" id="PF04377">
    <property type="entry name" value="ATE_C"/>
    <property type="match status" value="1"/>
</dbReference>
<feature type="domain" description="N-end rule aminoacyl transferase C-terminal" evidence="6">
    <location>
        <begin position="349"/>
        <end position="506"/>
    </location>
</feature>
<dbReference type="PANTHER" id="PTHR21367:SF1">
    <property type="entry name" value="ARGINYL-TRNA--PROTEIN TRANSFERASE 1"/>
    <property type="match status" value="1"/>
</dbReference>
<feature type="domain" description="N-end aminoacyl transferase N-terminal" evidence="5">
    <location>
        <begin position="116"/>
        <end position="193"/>
    </location>
</feature>
<keyword evidence="4" id="KW-0012">Acyltransferase</keyword>
<dbReference type="InterPro" id="IPR007471">
    <property type="entry name" value="N-end_Aminoacyl_Trfase_N"/>
</dbReference>
<dbReference type="EMBL" id="RRYP01006542">
    <property type="protein sequence ID" value="TNV81128.1"/>
    <property type="molecule type" value="Genomic_DNA"/>
</dbReference>
<gene>
    <name evidence="7" type="ORF">FGO68_gene1509</name>
</gene>
<evidence type="ECO:0000259" key="6">
    <source>
        <dbReference type="Pfam" id="PF04377"/>
    </source>
</evidence>
<evidence type="ECO:0000313" key="8">
    <source>
        <dbReference type="Proteomes" id="UP000785679"/>
    </source>
</evidence>
<name>A0A8J8NTC5_HALGN</name>
<dbReference type="GO" id="GO:0005737">
    <property type="term" value="C:cytoplasm"/>
    <property type="evidence" value="ECO:0007669"/>
    <property type="project" value="TreeGrafter"/>
</dbReference>
<keyword evidence="8" id="KW-1185">Reference proteome</keyword>
<comment type="similarity">
    <text evidence="1">Belongs to the R-transferase family.</text>
</comment>
<dbReference type="AlphaFoldDB" id="A0A8J8NTC5"/>
<dbReference type="GO" id="GO:0004057">
    <property type="term" value="F:arginyl-tRNA--protein transferase activity"/>
    <property type="evidence" value="ECO:0007669"/>
    <property type="project" value="UniProtKB-EC"/>
</dbReference>
<sequence>MDSVTEISEEDCEYLLRNSVNLEKLSLRPAEEVRNFINALKEQESQRVEEEEEAMQQYVYTTSSEEDFEESKAEDALKQAEVKVSTTPGLLQEEFCENKTSILINAFHDETPEMKNCDYCQGKRNGGEENLPFFMRGFTSGKMRSDDFQRLLNLGYTRSGNYFYQRNIQKGCCDVYQYRVDVEQFQLNSQQKKAMKRFYRYLANGRTIQNDLKEEEKDEQGLLERLITIGSKFGIDENKISIKSTKGGSHVSNILKLVSENDIRKKLLSQLQDAFGPVRYQNDLAYFQKSQGIVGHSDIEDDVEDLNILDPNYFTHYVKSFIPFDSKGKRPKHKYTIEMHRCKFTQELFELGVKYESSIHKRETVDESFIQSFYCDIPIYNPQNESDAQHPCEPEAVGIDRHRVFKDEGVYPGEGSYHMYHRIDGKLIAVGIIDLTSEILNSAYFIYDPEYRFLNIGVVGAIIEMEYIRMVKQLYNPKLRYYQLGELQVACPKLNYKLNYQGGLVLCPTTFKWISINQALPKIKAINLMTQEQKQQLPYIKLSEDDFPQQIQDEQEDLINPDLIYQGKRKCKVYQLFKPDTSSKIRNVFKSIYQSVGPEMFDSFNFEFKTREEKSEPKGGEGKAEDN</sequence>
<keyword evidence="3" id="KW-0808">Transferase</keyword>
<dbReference type="Proteomes" id="UP000785679">
    <property type="component" value="Unassembled WGS sequence"/>
</dbReference>
<reference evidence="7" key="1">
    <citation type="submission" date="2019-06" db="EMBL/GenBank/DDBJ databases">
        <authorList>
            <person name="Zheng W."/>
        </authorList>
    </citation>
    <scope>NUCLEOTIDE SEQUENCE</scope>
    <source>
        <strain evidence="7">QDHG01</strain>
    </source>
</reference>
<dbReference type="InterPro" id="IPR007472">
    <property type="entry name" value="N-end_Aminoacyl_Trfase_C"/>
</dbReference>
<accession>A0A8J8NTC5</accession>
<evidence type="ECO:0000256" key="3">
    <source>
        <dbReference type="ARBA" id="ARBA00022679"/>
    </source>
</evidence>
<evidence type="ECO:0000256" key="4">
    <source>
        <dbReference type="ARBA" id="ARBA00023315"/>
    </source>
</evidence>
<evidence type="ECO:0000256" key="1">
    <source>
        <dbReference type="ARBA" id="ARBA00009991"/>
    </source>
</evidence>
<organism evidence="7 8">
    <name type="scientific">Halteria grandinella</name>
    <dbReference type="NCBI Taxonomy" id="5974"/>
    <lineage>
        <taxon>Eukaryota</taxon>
        <taxon>Sar</taxon>
        <taxon>Alveolata</taxon>
        <taxon>Ciliophora</taxon>
        <taxon>Intramacronucleata</taxon>
        <taxon>Spirotrichea</taxon>
        <taxon>Stichotrichia</taxon>
        <taxon>Sporadotrichida</taxon>
        <taxon>Halteriidae</taxon>
        <taxon>Halteria</taxon>
    </lineage>
</organism>
<dbReference type="EC" id="2.3.2.8" evidence="2"/>
<comment type="caution">
    <text evidence="7">The sequence shown here is derived from an EMBL/GenBank/DDBJ whole genome shotgun (WGS) entry which is preliminary data.</text>
</comment>
<evidence type="ECO:0000313" key="7">
    <source>
        <dbReference type="EMBL" id="TNV81128.1"/>
    </source>
</evidence>
<dbReference type="OrthoDB" id="74183at2759"/>
<protein>
    <recommendedName>
        <fullName evidence="2">arginyltransferase</fullName>
        <ecNumber evidence="2">2.3.2.8</ecNumber>
    </recommendedName>
</protein>
<dbReference type="InterPro" id="IPR030700">
    <property type="entry name" value="N-end_Aminoacyl_Trfase"/>
</dbReference>
<evidence type="ECO:0000259" key="5">
    <source>
        <dbReference type="Pfam" id="PF04376"/>
    </source>
</evidence>
<proteinExistence type="inferred from homology"/>
<dbReference type="PANTHER" id="PTHR21367">
    <property type="entry name" value="ARGININE-TRNA-PROTEIN TRANSFERASE 1"/>
    <property type="match status" value="1"/>
</dbReference>
<evidence type="ECO:0000256" key="2">
    <source>
        <dbReference type="ARBA" id="ARBA00012025"/>
    </source>
</evidence>
<dbReference type="Pfam" id="PF04376">
    <property type="entry name" value="ATE_N"/>
    <property type="match status" value="1"/>
</dbReference>